<evidence type="ECO:0000313" key="5">
    <source>
        <dbReference type="Proteomes" id="UP000683429"/>
    </source>
</evidence>
<dbReference type="AlphaFoldDB" id="A0A1H8GKH8"/>
<dbReference type="EMBL" id="FODH01000001">
    <property type="protein sequence ID" value="SEN44254.1"/>
    <property type="molecule type" value="Genomic_DNA"/>
</dbReference>
<dbReference type="InterPro" id="IPR058243">
    <property type="entry name" value="Phage_VG64"/>
</dbReference>
<dbReference type="RefSeq" id="WP_036588104.1">
    <property type="nucleotide sequence ID" value="NZ_CP076607.1"/>
</dbReference>
<dbReference type="Proteomes" id="UP000683429">
    <property type="component" value="Chromosome"/>
</dbReference>
<dbReference type="OrthoDB" id="1643293at2"/>
<reference evidence="2 5" key="2">
    <citation type="submission" date="2021-06" db="EMBL/GenBank/DDBJ databases">
        <title>Whole genome sequence of Paenibacillus sophorae DSM23020 for comparative genomics.</title>
        <authorList>
            <person name="Kim M.-J."/>
            <person name="Lee G."/>
            <person name="Shin J.-H."/>
        </authorList>
    </citation>
    <scope>NUCLEOTIDE SEQUENCE [LARGE SCALE GENOMIC DNA]</scope>
    <source>
        <strain evidence="2 5">DSM 23020</strain>
    </source>
</reference>
<name>A0A1H8GKH8_9BACL</name>
<dbReference type="Pfam" id="PF25682">
    <property type="entry name" value="Phage_VG64"/>
    <property type="match status" value="1"/>
</dbReference>
<reference evidence="3 4" key="1">
    <citation type="submission" date="2016-10" db="EMBL/GenBank/DDBJ databases">
        <authorList>
            <person name="de Groot N.N."/>
        </authorList>
    </citation>
    <scope>NUCLEOTIDE SEQUENCE [LARGE SCALE GENOMIC DNA]</scope>
    <source>
        <strain evidence="3 4">CGMCC 1.10238</strain>
    </source>
</reference>
<sequence length="128" mass="14502">MKKSIKVLLLALLMTVIMTGCTQADRVSNNLSQEADSFNITRKLTAFNQRTGEVVFVAVGNFSLQKEGDGDLAIVGEDDGGYYKHFVYLSSEIGYTCEQLRVKQVSKYKFTINYNPKYLFPVDFDYID</sequence>
<organism evidence="3 4">
    <name type="scientific">Paenibacillus sophorae</name>
    <dbReference type="NCBI Taxonomy" id="1333845"/>
    <lineage>
        <taxon>Bacteria</taxon>
        <taxon>Bacillati</taxon>
        <taxon>Bacillota</taxon>
        <taxon>Bacilli</taxon>
        <taxon>Bacillales</taxon>
        <taxon>Paenibacillaceae</taxon>
        <taxon>Paenibacillus</taxon>
    </lineage>
</organism>
<evidence type="ECO:0000313" key="4">
    <source>
        <dbReference type="Proteomes" id="UP000198809"/>
    </source>
</evidence>
<dbReference type="EMBL" id="CP076607">
    <property type="protein sequence ID" value="QWU14252.1"/>
    <property type="molecule type" value="Genomic_DNA"/>
</dbReference>
<evidence type="ECO:0000313" key="2">
    <source>
        <dbReference type="EMBL" id="QWU14252.1"/>
    </source>
</evidence>
<dbReference type="STRING" id="1333845.SAMN04487895_101544"/>
<keyword evidence="5" id="KW-1185">Reference proteome</keyword>
<gene>
    <name evidence="2" type="ORF">KP014_20290</name>
    <name evidence="3" type="ORF">SAMN04487895_101544</name>
</gene>
<dbReference type="PROSITE" id="PS51257">
    <property type="entry name" value="PROKAR_LIPOPROTEIN"/>
    <property type="match status" value="1"/>
</dbReference>
<feature type="signal peptide" evidence="1">
    <location>
        <begin position="1"/>
        <end position="24"/>
    </location>
</feature>
<evidence type="ECO:0000313" key="3">
    <source>
        <dbReference type="EMBL" id="SEN44254.1"/>
    </source>
</evidence>
<keyword evidence="1" id="KW-0732">Signal</keyword>
<accession>A0A1H8GKH8</accession>
<evidence type="ECO:0000256" key="1">
    <source>
        <dbReference type="SAM" id="SignalP"/>
    </source>
</evidence>
<dbReference type="Proteomes" id="UP000198809">
    <property type="component" value="Unassembled WGS sequence"/>
</dbReference>
<proteinExistence type="predicted"/>
<feature type="chain" id="PRO_5011553979" evidence="1">
    <location>
        <begin position="25"/>
        <end position="128"/>
    </location>
</feature>
<protein>
    <submittedName>
        <fullName evidence="3">Uncharacterized protein</fullName>
    </submittedName>
</protein>